<dbReference type="EMBL" id="BSXT01004198">
    <property type="protein sequence ID" value="GMF57097.1"/>
    <property type="molecule type" value="Genomic_DNA"/>
</dbReference>
<name>A0A9W7D4J1_9STRA</name>
<evidence type="ECO:0000256" key="1">
    <source>
        <dbReference type="SAM" id="MobiDB-lite"/>
    </source>
</evidence>
<sequence>MLDGLIGNVPSTDKKTLRHHAVILPHVEILKVSKRQQHCLKRRGINMDALNVVNIAVRSSITPATKGRDKGTYVDERFSGGVLLTNDEMLVSLEKKKAAKVNKQQAKLKRAEERCRAKLDKANTKMKLAAKKALDREERIRKKVKATEEKALKTAERHRLKERKAHASAERNREKRELQLMRQHDKTLTKKRRMGVVASVDL</sequence>
<dbReference type="OrthoDB" id="128599at2759"/>
<keyword evidence="3" id="KW-1185">Reference proteome</keyword>
<evidence type="ECO:0000313" key="3">
    <source>
        <dbReference type="Proteomes" id="UP001165121"/>
    </source>
</evidence>
<proteinExistence type="predicted"/>
<comment type="caution">
    <text evidence="2">The sequence shown here is derived from an EMBL/GenBank/DDBJ whole genome shotgun (WGS) entry which is preliminary data.</text>
</comment>
<dbReference type="AlphaFoldDB" id="A0A9W7D4J1"/>
<protein>
    <submittedName>
        <fullName evidence="2">Unnamed protein product</fullName>
    </submittedName>
</protein>
<gene>
    <name evidence="2" type="ORF">Pfra01_002434100</name>
</gene>
<feature type="region of interest" description="Disordered" evidence="1">
    <location>
        <begin position="148"/>
        <end position="176"/>
    </location>
</feature>
<reference evidence="2" key="1">
    <citation type="submission" date="2023-04" db="EMBL/GenBank/DDBJ databases">
        <title>Phytophthora fragariaefolia NBRC 109709.</title>
        <authorList>
            <person name="Ichikawa N."/>
            <person name="Sato H."/>
            <person name="Tonouchi N."/>
        </authorList>
    </citation>
    <scope>NUCLEOTIDE SEQUENCE</scope>
    <source>
        <strain evidence="2">NBRC 109709</strain>
    </source>
</reference>
<evidence type="ECO:0000313" key="2">
    <source>
        <dbReference type="EMBL" id="GMF57097.1"/>
    </source>
</evidence>
<organism evidence="2 3">
    <name type="scientific">Phytophthora fragariaefolia</name>
    <dbReference type="NCBI Taxonomy" id="1490495"/>
    <lineage>
        <taxon>Eukaryota</taxon>
        <taxon>Sar</taxon>
        <taxon>Stramenopiles</taxon>
        <taxon>Oomycota</taxon>
        <taxon>Peronosporomycetes</taxon>
        <taxon>Peronosporales</taxon>
        <taxon>Peronosporaceae</taxon>
        <taxon>Phytophthora</taxon>
    </lineage>
</organism>
<accession>A0A9W7D4J1</accession>
<dbReference type="Proteomes" id="UP001165121">
    <property type="component" value="Unassembled WGS sequence"/>
</dbReference>